<accession>A0A2N5X2Q0</accession>
<protein>
    <recommendedName>
        <fullName evidence="15">DNA polymerase IV</fullName>
        <shortName evidence="15">Pol IV</shortName>
        <ecNumber evidence="15">2.7.7.7</ecNumber>
    </recommendedName>
</protein>
<keyword evidence="3 15" id="KW-0515">Mutator protein</keyword>
<evidence type="ECO:0000313" key="18">
    <source>
        <dbReference type="Proteomes" id="UP000235005"/>
    </source>
</evidence>
<keyword evidence="12 15" id="KW-0238">DNA-binding</keyword>
<comment type="catalytic activity">
    <reaction evidence="14 15">
        <text>DNA(n) + a 2'-deoxyribonucleoside 5'-triphosphate = DNA(n+1) + diphosphate</text>
        <dbReference type="Rhea" id="RHEA:22508"/>
        <dbReference type="Rhea" id="RHEA-COMP:17339"/>
        <dbReference type="Rhea" id="RHEA-COMP:17340"/>
        <dbReference type="ChEBI" id="CHEBI:33019"/>
        <dbReference type="ChEBI" id="CHEBI:61560"/>
        <dbReference type="ChEBI" id="CHEBI:173112"/>
        <dbReference type="EC" id="2.7.7.7"/>
    </reaction>
</comment>
<feature type="site" description="Substrate discrimination" evidence="15">
    <location>
        <position position="28"/>
    </location>
</feature>
<keyword evidence="13 15" id="KW-0234">DNA repair</keyword>
<keyword evidence="5 15" id="KW-0808">Transferase</keyword>
<comment type="subunit">
    <text evidence="15">Monomer.</text>
</comment>
<dbReference type="OrthoDB" id="9808813at2"/>
<dbReference type="InterPro" id="IPR050116">
    <property type="entry name" value="DNA_polymerase-Y"/>
</dbReference>
<dbReference type="Gene3D" id="3.30.1490.100">
    <property type="entry name" value="DNA polymerase, Y-family, little finger domain"/>
    <property type="match status" value="1"/>
</dbReference>
<evidence type="ECO:0000313" key="17">
    <source>
        <dbReference type="EMBL" id="PLW68766.1"/>
    </source>
</evidence>
<comment type="caution">
    <text evidence="17">The sequence shown here is derived from an EMBL/GenBank/DDBJ whole genome shotgun (WGS) entry which is preliminary data.</text>
</comment>
<dbReference type="InterPro" id="IPR022880">
    <property type="entry name" value="DNApol_IV"/>
</dbReference>
<dbReference type="InterPro" id="IPR017961">
    <property type="entry name" value="DNA_pol_Y-fam_little_finger"/>
</dbReference>
<evidence type="ECO:0000256" key="4">
    <source>
        <dbReference type="ARBA" id="ARBA00022490"/>
    </source>
</evidence>
<evidence type="ECO:0000256" key="12">
    <source>
        <dbReference type="ARBA" id="ARBA00023125"/>
    </source>
</evidence>
<dbReference type="GO" id="GO:0003684">
    <property type="term" value="F:damaged DNA binding"/>
    <property type="evidence" value="ECO:0007669"/>
    <property type="project" value="InterPro"/>
</dbReference>
<organism evidence="17 18">
    <name type="scientific">Pseudohalioglobus lutimaris</name>
    <dbReference type="NCBI Taxonomy" id="1737061"/>
    <lineage>
        <taxon>Bacteria</taxon>
        <taxon>Pseudomonadati</taxon>
        <taxon>Pseudomonadota</taxon>
        <taxon>Gammaproteobacteria</taxon>
        <taxon>Cellvibrionales</taxon>
        <taxon>Halieaceae</taxon>
        <taxon>Pseudohalioglobus</taxon>
    </lineage>
</organism>
<dbReference type="SUPFAM" id="SSF100879">
    <property type="entry name" value="Lesion bypass DNA polymerase (Y-family), little finger domain"/>
    <property type="match status" value="1"/>
</dbReference>
<evidence type="ECO:0000256" key="10">
    <source>
        <dbReference type="ARBA" id="ARBA00022842"/>
    </source>
</evidence>
<keyword evidence="10 15" id="KW-0460">Magnesium</keyword>
<dbReference type="EMBL" id="PKUS01000011">
    <property type="protein sequence ID" value="PLW68766.1"/>
    <property type="molecule type" value="Genomic_DNA"/>
</dbReference>
<evidence type="ECO:0000259" key="16">
    <source>
        <dbReference type="PROSITE" id="PS50173"/>
    </source>
</evidence>
<dbReference type="GO" id="GO:0009432">
    <property type="term" value="P:SOS response"/>
    <property type="evidence" value="ECO:0007669"/>
    <property type="project" value="TreeGrafter"/>
</dbReference>
<dbReference type="InterPro" id="IPR043502">
    <property type="entry name" value="DNA/RNA_pol_sf"/>
</dbReference>
<evidence type="ECO:0000256" key="9">
    <source>
        <dbReference type="ARBA" id="ARBA00022763"/>
    </source>
</evidence>
<dbReference type="CDD" id="cd03586">
    <property type="entry name" value="PolY_Pol_IV_kappa"/>
    <property type="match status" value="1"/>
</dbReference>
<feature type="binding site" evidence="15">
    <location>
        <position position="23"/>
    </location>
    <ligand>
        <name>Mg(2+)</name>
        <dbReference type="ChEBI" id="CHEBI:18420"/>
    </ligand>
</feature>
<feature type="binding site" evidence="15">
    <location>
        <position position="118"/>
    </location>
    <ligand>
        <name>Mg(2+)</name>
        <dbReference type="ChEBI" id="CHEBI:18420"/>
    </ligand>
</feature>
<evidence type="ECO:0000256" key="2">
    <source>
        <dbReference type="ARBA" id="ARBA00010945"/>
    </source>
</evidence>
<evidence type="ECO:0000256" key="1">
    <source>
        <dbReference type="ARBA" id="ARBA00004496"/>
    </source>
</evidence>
<sequence>MTSPHPPRPPREPETGRKIIHLDADSFYASVEAREDPSLAGQPLAVGGAAEGRGVIATCNYAARSFGVHSAMPSSRARQLCPHLVILRPRFELYREVSRQFHAIFRRYTERIEPLSLDEAYLDVSDCSDCQGSATLIAQQIRQCIKQELQLTVSAGIAPNKFLAKVGSDWNKPDGCFTIAPDAVADFVRDLPVSRINGVGSVTAAKLAALGAKTCGELQQVPLETLVRKFGKYGSRLSQLAHGIDHREVRTSRIRKSISVENTFSEDISEADAMTAALDELLNDLETRFHAIEEQYRPHKRVVKVKFSDFTQTTMEEIIPDNGEHWLNVAAYHGLLQTAWQRGRRPVRLLGAGLRLEPRNRSNQEQLLLFSTDSP</sequence>
<evidence type="ECO:0000256" key="13">
    <source>
        <dbReference type="ARBA" id="ARBA00023204"/>
    </source>
</evidence>
<dbReference type="GO" id="GO:0003887">
    <property type="term" value="F:DNA-directed DNA polymerase activity"/>
    <property type="evidence" value="ECO:0007669"/>
    <property type="project" value="UniProtKB-UniRule"/>
</dbReference>
<dbReference type="InterPro" id="IPR001126">
    <property type="entry name" value="UmuC"/>
</dbReference>
<evidence type="ECO:0000256" key="3">
    <source>
        <dbReference type="ARBA" id="ARBA00022457"/>
    </source>
</evidence>
<evidence type="ECO:0000256" key="5">
    <source>
        <dbReference type="ARBA" id="ARBA00022679"/>
    </source>
</evidence>
<evidence type="ECO:0000256" key="6">
    <source>
        <dbReference type="ARBA" id="ARBA00022695"/>
    </source>
</evidence>
<gene>
    <name evidence="15" type="primary">dinB</name>
    <name evidence="17" type="ORF">C0039_10860</name>
</gene>
<dbReference type="Pfam" id="PF21999">
    <property type="entry name" value="IMS_HHH_1"/>
    <property type="match status" value="1"/>
</dbReference>
<keyword evidence="18" id="KW-1185">Reference proteome</keyword>
<keyword evidence="6 15" id="KW-0548">Nucleotidyltransferase</keyword>
<dbReference type="GO" id="GO:0042276">
    <property type="term" value="P:error-prone translesion synthesis"/>
    <property type="evidence" value="ECO:0007669"/>
    <property type="project" value="TreeGrafter"/>
</dbReference>
<keyword evidence="7 15" id="KW-0235">DNA replication</keyword>
<feature type="active site" evidence="15">
    <location>
        <position position="119"/>
    </location>
</feature>
<reference evidence="17 18" key="1">
    <citation type="submission" date="2018-01" db="EMBL/GenBank/DDBJ databases">
        <title>The draft genome sequence of Halioglobus lutimaris HF004.</title>
        <authorList>
            <person name="Du Z.-J."/>
            <person name="Shi M.-J."/>
        </authorList>
    </citation>
    <scope>NUCLEOTIDE SEQUENCE [LARGE SCALE GENOMIC DNA]</scope>
    <source>
        <strain evidence="17 18">HF004</strain>
    </source>
</reference>
<evidence type="ECO:0000256" key="14">
    <source>
        <dbReference type="ARBA" id="ARBA00049244"/>
    </source>
</evidence>
<dbReference type="AlphaFoldDB" id="A0A2N5X2Q0"/>
<keyword evidence="9 15" id="KW-0227">DNA damage</keyword>
<dbReference type="FunFam" id="3.40.1170.60:FF:000001">
    <property type="entry name" value="DNA polymerase IV"/>
    <property type="match status" value="1"/>
</dbReference>
<dbReference type="InterPro" id="IPR036775">
    <property type="entry name" value="DNA_pol_Y-fam_lit_finger_sf"/>
</dbReference>
<evidence type="ECO:0000256" key="8">
    <source>
        <dbReference type="ARBA" id="ARBA00022723"/>
    </source>
</evidence>
<feature type="domain" description="UmuC" evidence="16">
    <location>
        <begin position="19"/>
        <end position="200"/>
    </location>
</feature>
<name>A0A2N5X2Q0_9GAMM</name>
<dbReference type="Gene3D" id="1.10.150.20">
    <property type="entry name" value="5' to 3' exonuclease, C-terminal subdomain"/>
    <property type="match status" value="1"/>
</dbReference>
<dbReference type="Gene3D" id="3.30.70.270">
    <property type="match status" value="1"/>
</dbReference>
<dbReference type="GO" id="GO:0005829">
    <property type="term" value="C:cytosol"/>
    <property type="evidence" value="ECO:0007669"/>
    <property type="project" value="TreeGrafter"/>
</dbReference>
<comment type="similarity">
    <text evidence="2 15">Belongs to the DNA polymerase type-Y family.</text>
</comment>
<dbReference type="RefSeq" id="WP_101518089.1">
    <property type="nucleotide sequence ID" value="NZ_PKUS01000011.1"/>
</dbReference>
<dbReference type="HAMAP" id="MF_01113">
    <property type="entry name" value="DNApol_IV"/>
    <property type="match status" value="1"/>
</dbReference>
<evidence type="ECO:0000256" key="11">
    <source>
        <dbReference type="ARBA" id="ARBA00022932"/>
    </source>
</evidence>
<comment type="cofactor">
    <cofactor evidence="15">
        <name>Mg(2+)</name>
        <dbReference type="ChEBI" id="CHEBI:18420"/>
    </cofactor>
    <text evidence="15">Binds 2 magnesium ions per subunit.</text>
</comment>
<evidence type="ECO:0000256" key="7">
    <source>
        <dbReference type="ARBA" id="ARBA00022705"/>
    </source>
</evidence>
<dbReference type="GO" id="GO:0006281">
    <property type="term" value="P:DNA repair"/>
    <property type="evidence" value="ECO:0007669"/>
    <property type="project" value="UniProtKB-UniRule"/>
</dbReference>
<dbReference type="Pfam" id="PF00817">
    <property type="entry name" value="IMS"/>
    <property type="match status" value="1"/>
</dbReference>
<dbReference type="GO" id="GO:0006261">
    <property type="term" value="P:DNA-templated DNA replication"/>
    <property type="evidence" value="ECO:0007669"/>
    <property type="project" value="UniProtKB-UniRule"/>
</dbReference>
<dbReference type="NCBIfam" id="NF002677">
    <property type="entry name" value="PRK02406.1"/>
    <property type="match status" value="1"/>
</dbReference>
<dbReference type="EC" id="2.7.7.7" evidence="15"/>
<keyword evidence="8 15" id="KW-0479">Metal-binding</keyword>
<keyword evidence="11 15" id="KW-0239">DNA-directed DNA polymerase</keyword>
<comment type="function">
    <text evidence="15">Poorly processive, error-prone DNA polymerase involved in untargeted mutagenesis. Copies undamaged DNA at stalled replication forks, which arise in vivo from mismatched or misaligned primer ends. These misaligned primers can be extended by PolIV. Exhibits no 3'-5' exonuclease (proofreading) activity. May be involved in translesional synthesis, in conjunction with the beta clamp from PolIII.</text>
</comment>
<dbReference type="SUPFAM" id="SSF56672">
    <property type="entry name" value="DNA/RNA polymerases"/>
    <property type="match status" value="1"/>
</dbReference>
<dbReference type="PROSITE" id="PS50173">
    <property type="entry name" value="UMUC"/>
    <property type="match status" value="1"/>
</dbReference>
<dbReference type="Gene3D" id="3.40.1170.60">
    <property type="match status" value="1"/>
</dbReference>
<comment type="subcellular location">
    <subcellularLocation>
        <location evidence="1 15">Cytoplasm</location>
    </subcellularLocation>
</comment>
<keyword evidence="4 15" id="KW-0963">Cytoplasm</keyword>
<dbReference type="GO" id="GO:0000287">
    <property type="term" value="F:magnesium ion binding"/>
    <property type="evidence" value="ECO:0007669"/>
    <property type="project" value="UniProtKB-UniRule"/>
</dbReference>
<dbReference type="InterPro" id="IPR043128">
    <property type="entry name" value="Rev_trsase/Diguanyl_cyclase"/>
</dbReference>
<evidence type="ECO:0000256" key="15">
    <source>
        <dbReference type="HAMAP-Rule" id="MF_01113"/>
    </source>
</evidence>
<dbReference type="PANTHER" id="PTHR11076">
    <property type="entry name" value="DNA REPAIR POLYMERASE UMUC / TRANSFERASE FAMILY MEMBER"/>
    <property type="match status" value="1"/>
</dbReference>
<proteinExistence type="inferred from homology"/>
<dbReference type="Pfam" id="PF11799">
    <property type="entry name" value="IMS_C"/>
    <property type="match status" value="1"/>
</dbReference>
<dbReference type="InterPro" id="IPR053848">
    <property type="entry name" value="IMS_HHH_1"/>
</dbReference>
<dbReference type="PANTHER" id="PTHR11076:SF33">
    <property type="entry name" value="DNA POLYMERASE KAPPA"/>
    <property type="match status" value="1"/>
</dbReference>
<dbReference type="Proteomes" id="UP000235005">
    <property type="component" value="Unassembled WGS sequence"/>
</dbReference>